<keyword evidence="3 6" id="KW-1133">Transmembrane helix</keyword>
<dbReference type="CDD" id="cd17317">
    <property type="entry name" value="MFS_SLC22"/>
    <property type="match status" value="1"/>
</dbReference>
<evidence type="ECO:0000256" key="1">
    <source>
        <dbReference type="ARBA" id="ARBA00004141"/>
    </source>
</evidence>
<evidence type="ECO:0000256" key="2">
    <source>
        <dbReference type="ARBA" id="ARBA00022692"/>
    </source>
</evidence>
<dbReference type="PANTHER" id="PTHR24064">
    <property type="entry name" value="SOLUTE CARRIER FAMILY 22 MEMBER"/>
    <property type="match status" value="1"/>
</dbReference>
<evidence type="ECO:0000256" key="3">
    <source>
        <dbReference type="ARBA" id="ARBA00022989"/>
    </source>
</evidence>
<keyword evidence="8" id="KW-1185">Reference proteome</keyword>
<feature type="transmembrane region" description="Helical" evidence="6">
    <location>
        <begin position="305"/>
        <end position="326"/>
    </location>
</feature>
<comment type="subcellular location">
    <subcellularLocation>
        <location evidence="1">Membrane</location>
        <topology evidence="1">Multi-pass membrane protein</topology>
    </subcellularLocation>
</comment>
<feature type="transmembrane region" description="Helical" evidence="6">
    <location>
        <begin position="272"/>
        <end position="293"/>
    </location>
</feature>
<dbReference type="GO" id="GO:0016020">
    <property type="term" value="C:membrane"/>
    <property type="evidence" value="ECO:0007669"/>
    <property type="project" value="UniProtKB-SubCell"/>
</dbReference>
<reference evidence="7 8" key="1">
    <citation type="submission" date="2024-04" db="EMBL/GenBank/DDBJ databases">
        <authorList>
            <consortium name="Genoscope - CEA"/>
            <person name="William W."/>
        </authorList>
    </citation>
    <scope>NUCLEOTIDE SEQUENCE [LARGE SCALE GENOMIC DNA]</scope>
</reference>
<dbReference type="GO" id="GO:0022857">
    <property type="term" value="F:transmembrane transporter activity"/>
    <property type="evidence" value="ECO:0007669"/>
    <property type="project" value="InterPro"/>
</dbReference>
<organism evidence="7 8">
    <name type="scientific">Lymnaea stagnalis</name>
    <name type="common">Great pond snail</name>
    <name type="synonym">Helix stagnalis</name>
    <dbReference type="NCBI Taxonomy" id="6523"/>
    <lineage>
        <taxon>Eukaryota</taxon>
        <taxon>Metazoa</taxon>
        <taxon>Spiralia</taxon>
        <taxon>Lophotrochozoa</taxon>
        <taxon>Mollusca</taxon>
        <taxon>Gastropoda</taxon>
        <taxon>Heterobranchia</taxon>
        <taxon>Euthyneura</taxon>
        <taxon>Panpulmonata</taxon>
        <taxon>Hygrophila</taxon>
        <taxon>Lymnaeoidea</taxon>
        <taxon>Lymnaeidae</taxon>
        <taxon>Lymnaea</taxon>
    </lineage>
</organism>
<evidence type="ECO:0000256" key="5">
    <source>
        <dbReference type="SAM" id="MobiDB-lite"/>
    </source>
</evidence>
<dbReference type="AlphaFoldDB" id="A0AAV2IK97"/>
<gene>
    <name evidence="7" type="ORF">GSLYS_00019602001</name>
</gene>
<accession>A0AAV2IK97</accession>
<protein>
    <submittedName>
        <fullName evidence="7">Uncharacterized protein</fullName>
    </submittedName>
</protein>
<feature type="transmembrane region" description="Helical" evidence="6">
    <location>
        <begin position="437"/>
        <end position="457"/>
    </location>
</feature>
<feature type="transmembrane region" description="Helical" evidence="6">
    <location>
        <begin position="559"/>
        <end position="579"/>
    </location>
</feature>
<name>A0AAV2IK97_LYMST</name>
<dbReference type="InterPro" id="IPR036259">
    <property type="entry name" value="MFS_trans_sf"/>
</dbReference>
<feature type="compositionally biased region" description="Basic and acidic residues" evidence="5">
    <location>
        <begin position="19"/>
        <end position="38"/>
    </location>
</feature>
<keyword evidence="2 6" id="KW-0812">Transmembrane</keyword>
<comment type="caution">
    <text evidence="7">The sequence shown here is derived from an EMBL/GenBank/DDBJ whole genome shotgun (WGS) entry which is preliminary data.</text>
</comment>
<dbReference type="EMBL" id="CAXITT010000785">
    <property type="protein sequence ID" value="CAL1546225.1"/>
    <property type="molecule type" value="Genomic_DNA"/>
</dbReference>
<dbReference type="SUPFAM" id="SSF103473">
    <property type="entry name" value="MFS general substrate transporter"/>
    <property type="match status" value="1"/>
</dbReference>
<dbReference type="Gene3D" id="1.20.1250.20">
    <property type="entry name" value="MFS general substrate transporter like domains"/>
    <property type="match status" value="1"/>
</dbReference>
<feature type="region of interest" description="Disordered" evidence="5">
    <location>
        <begin position="19"/>
        <end position="61"/>
    </location>
</feature>
<sequence length="619" mass="68540">MATRTDTGIVNLAYDAESREVDAATKKSDEKSASKTTDDASDICDVNGTERNATGDPHPVTPSANAVDELQQHLGGYGRYQMVVFFLLSIIYMRGGWHVWISIYQGLAPSYHCSPTPGMGLNESVPWHTEDGTVVFSQCDQFVNSSVSNRTQPCTNGWTYLSDSSYTSIVSKYDLVCDGGYLNELTTTIYMVGSTCGVVFLMPLADKFGTKSVMLVSLWVQAVFATCIVWAGDIISFCVLKFFIGLFNMTIALCSFVLMSETFDATHREMPTIAMEFFWAFSIMSLALLGYLIPKWEDLQLAISLPVNILSLSFVFIIPSSLPWLLSKEKIKEARVVINRFLRVNKLPPIADLDRSLSEFQTEGKKLGVDHQLDHVKEVKEEVTGTDTGSTTYTVFTLFKTPKLRIHSIIMFYLYLVNSLAYFGIMYNTPSLNGDRFLNLFLLGLVEIPANVICMFANKIIGRRRSISIFLFICAASNLSVIFIPDQTEDGVDLTKLKTALVIIGKFGITGSYSAIYLFASEIFPTVLRNQAVGASSFFENIGSIAAPNMVYANNSLPNLPLGIFGGMTILGCGLVLLLPEVHNRPLPHTIEDVEGKRKNKKVVATKCTHDIDTMKDSY</sequence>
<keyword evidence="4 6" id="KW-0472">Membrane</keyword>
<evidence type="ECO:0000313" key="8">
    <source>
        <dbReference type="Proteomes" id="UP001497497"/>
    </source>
</evidence>
<feature type="transmembrane region" description="Helical" evidence="6">
    <location>
        <begin position="406"/>
        <end position="425"/>
    </location>
</feature>
<feature type="transmembrane region" description="Helical" evidence="6">
    <location>
        <begin position="497"/>
        <end position="520"/>
    </location>
</feature>
<proteinExistence type="predicted"/>
<evidence type="ECO:0000256" key="6">
    <source>
        <dbReference type="SAM" id="Phobius"/>
    </source>
</evidence>
<dbReference type="Proteomes" id="UP001497497">
    <property type="component" value="Unassembled WGS sequence"/>
</dbReference>
<feature type="transmembrane region" description="Helical" evidence="6">
    <location>
        <begin position="243"/>
        <end position="260"/>
    </location>
</feature>
<feature type="transmembrane region" description="Helical" evidence="6">
    <location>
        <begin position="188"/>
        <end position="205"/>
    </location>
</feature>
<feature type="transmembrane region" description="Helical" evidence="6">
    <location>
        <begin position="82"/>
        <end position="101"/>
    </location>
</feature>
<dbReference type="Pfam" id="PF07690">
    <property type="entry name" value="MFS_1"/>
    <property type="match status" value="1"/>
</dbReference>
<feature type="transmembrane region" description="Helical" evidence="6">
    <location>
        <begin position="212"/>
        <end position="231"/>
    </location>
</feature>
<dbReference type="InterPro" id="IPR011701">
    <property type="entry name" value="MFS"/>
</dbReference>
<feature type="transmembrane region" description="Helical" evidence="6">
    <location>
        <begin position="469"/>
        <end position="485"/>
    </location>
</feature>
<evidence type="ECO:0000256" key="4">
    <source>
        <dbReference type="ARBA" id="ARBA00023136"/>
    </source>
</evidence>
<evidence type="ECO:0000313" key="7">
    <source>
        <dbReference type="EMBL" id="CAL1546225.1"/>
    </source>
</evidence>